<dbReference type="EC" id="2.7.13.3" evidence="3"/>
<dbReference type="CDD" id="cd06225">
    <property type="entry name" value="HAMP"/>
    <property type="match status" value="1"/>
</dbReference>
<sequence length="564" mass="59421">MTSGPDRTTTGSRPVPPPPPPPPGSRTAPAGPAPSGTGDTSAAEAPSSPGDGGPTAERPFGRPVPTEGWGWFARVPLRARLVAITVLLLAAGLGLASVVTTTVVSSYLVEQVDDQLNRTAQDLANEPFQSLPGTASTMPSDYYVLYRFADGSEVERKTDVTLLRYGVPDIPALSEPELRALDGEPFTVDATTSTLGVAVQPTQWRVIALTRPTEDGAVESAFVALPLTGIHETVKILGRTLALSALGIALVGGAIAFLAVHRSLRPLREIEETAADIAAGDLSRRVRPAPPTTEVGSLAASLNAMLSQIEEAFAVQEASEERMRRFVSDASHELRTPLATIRGYGELYRMGALDTPDKVDDTMGRIEDSATRMGTLVNDLLALARLDEGRPLRHEPVDLVSLARDSAQDLHALDPTRDVRLVGLSAGAQAPDALRVVGDEDRLRQVLANLVGNVARHTPAGTPVEIALGTVRPATPPDDVPDGARDTVAVLEVRDHGPGVPDEQRGRVFERFYRADSSRNRASGGSGLGLAIVAAIVGAHRGRVSVRETTGGGLTVRVDLPLAS</sequence>
<keyword evidence="6 12" id="KW-0812">Transmembrane</keyword>
<dbReference type="CDD" id="cd00075">
    <property type="entry name" value="HATPase"/>
    <property type="match status" value="1"/>
</dbReference>
<dbReference type="GO" id="GO:0000155">
    <property type="term" value="F:phosphorelay sensor kinase activity"/>
    <property type="evidence" value="ECO:0007669"/>
    <property type="project" value="InterPro"/>
</dbReference>
<name>A0AAU8G4F8_9MICO</name>
<organism evidence="15">
    <name type="scientific">Cellulosimicrobium sp. ES-005</name>
    <dbReference type="NCBI Taxonomy" id="3163031"/>
    <lineage>
        <taxon>Bacteria</taxon>
        <taxon>Bacillati</taxon>
        <taxon>Actinomycetota</taxon>
        <taxon>Actinomycetes</taxon>
        <taxon>Micrococcales</taxon>
        <taxon>Promicromonosporaceae</taxon>
        <taxon>Cellulosimicrobium</taxon>
    </lineage>
</organism>
<proteinExistence type="predicted"/>
<evidence type="ECO:0000259" key="13">
    <source>
        <dbReference type="PROSITE" id="PS50109"/>
    </source>
</evidence>
<evidence type="ECO:0000256" key="9">
    <source>
        <dbReference type="ARBA" id="ARBA00023012"/>
    </source>
</evidence>
<dbReference type="Pfam" id="PF02518">
    <property type="entry name" value="HATPase_c"/>
    <property type="match status" value="1"/>
</dbReference>
<evidence type="ECO:0000256" key="2">
    <source>
        <dbReference type="ARBA" id="ARBA00004236"/>
    </source>
</evidence>
<dbReference type="AlphaFoldDB" id="A0AAU8G4F8"/>
<dbReference type="EMBL" id="CP159290">
    <property type="protein sequence ID" value="XCH30615.1"/>
    <property type="molecule type" value="Genomic_DNA"/>
</dbReference>
<dbReference type="SUPFAM" id="SSF47384">
    <property type="entry name" value="Homodimeric domain of signal transducing histidine kinase"/>
    <property type="match status" value="1"/>
</dbReference>
<evidence type="ECO:0000256" key="10">
    <source>
        <dbReference type="ARBA" id="ARBA00023136"/>
    </source>
</evidence>
<dbReference type="InterPro" id="IPR036890">
    <property type="entry name" value="HATPase_C_sf"/>
</dbReference>
<dbReference type="Gene3D" id="3.30.565.10">
    <property type="entry name" value="Histidine kinase-like ATPase, C-terminal domain"/>
    <property type="match status" value="1"/>
</dbReference>
<reference evidence="15" key="1">
    <citation type="submission" date="2024-06" db="EMBL/GenBank/DDBJ databases">
        <title>Complete genome sequence of the cellulolytic actinobacterium, Cellulosimicrobium ES-005.</title>
        <authorList>
            <person name="Matthews C.T."/>
            <person name="Underwood K.D."/>
            <person name="Ghanchi K.M."/>
            <person name="Fields S.D."/>
            <person name="Gardner S.G."/>
        </authorList>
    </citation>
    <scope>NUCLEOTIDE SEQUENCE</scope>
    <source>
        <strain evidence="15">ES-005</strain>
    </source>
</reference>
<dbReference type="GO" id="GO:0005886">
    <property type="term" value="C:plasma membrane"/>
    <property type="evidence" value="ECO:0007669"/>
    <property type="project" value="UniProtKB-SubCell"/>
</dbReference>
<evidence type="ECO:0000256" key="1">
    <source>
        <dbReference type="ARBA" id="ARBA00000085"/>
    </source>
</evidence>
<gene>
    <name evidence="15" type="ORF">ABRQ22_02715</name>
</gene>
<dbReference type="InterPro" id="IPR005467">
    <property type="entry name" value="His_kinase_dom"/>
</dbReference>
<evidence type="ECO:0000256" key="5">
    <source>
        <dbReference type="ARBA" id="ARBA00022679"/>
    </source>
</evidence>
<dbReference type="FunFam" id="1.10.287.130:FF:000001">
    <property type="entry name" value="Two-component sensor histidine kinase"/>
    <property type="match status" value="1"/>
</dbReference>
<dbReference type="Gene3D" id="1.10.287.130">
    <property type="match status" value="1"/>
</dbReference>
<dbReference type="Pfam" id="PF00512">
    <property type="entry name" value="HisKA"/>
    <property type="match status" value="1"/>
</dbReference>
<accession>A0AAU8G4F8</accession>
<dbReference type="PROSITE" id="PS50885">
    <property type="entry name" value="HAMP"/>
    <property type="match status" value="1"/>
</dbReference>
<evidence type="ECO:0000256" key="4">
    <source>
        <dbReference type="ARBA" id="ARBA00022553"/>
    </source>
</evidence>
<keyword evidence="8 12" id="KW-1133">Transmembrane helix</keyword>
<evidence type="ECO:0000256" key="8">
    <source>
        <dbReference type="ARBA" id="ARBA00022989"/>
    </source>
</evidence>
<comment type="catalytic activity">
    <reaction evidence="1">
        <text>ATP + protein L-histidine = ADP + protein N-phospho-L-histidine.</text>
        <dbReference type="EC" id="2.7.13.3"/>
    </reaction>
</comment>
<evidence type="ECO:0000256" key="11">
    <source>
        <dbReference type="SAM" id="MobiDB-lite"/>
    </source>
</evidence>
<keyword evidence="9" id="KW-0902">Two-component regulatory system</keyword>
<dbReference type="InterPro" id="IPR050428">
    <property type="entry name" value="TCS_sensor_his_kinase"/>
</dbReference>
<dbReference type="InterPro" id="IPR003661">
    <property type="entry name" value="HisK_dim/P_dom"/>
</dbReference>
<keyword evidence="7 15" id="KW-0418">Kinase</keyword>
<keyword evidence="5" id="KW-0808">Transferase</keyword>
<dbReference type="Gene3D" id="6.10.340.10">
    <property type="match status" value="1"/>
</dbReference>
<dbReference type="InterPro" id="IPR003660">
    <property type="entry name" value="HAMP_dom"/>
</dbReference>
<dbReference type="SMART" id="SM00304">
    <property type="entry name" value="HAMP"/>
    <property type="match status" value="1"/>
</dbReference>
<dbReference type="PRINTS" id="PR00344">
    <property type="entry name" value="BCTRLSENSOR"/>
</dbReference>
<protein>
    <recommendedName>
        <fullName evidence="3">histidine kinase</fullName>
        <ecNumber evidence="3">2.7.13.3</ecNumber>
    </recommendedName>
</protein>
<keyword evidence="10 12" id="KW-0472">Membrane</keyword>
<feature type="transmembrane region" description="Helical" evidence="12">
    <location>
        <begin position="81"/>
        <end position="109"/>
    </location>
</feature>
<feature type="domain" description="Histidine kinase" evidence="13">
    <location>
        <begin position="329"/>
        <end position="564"/>
    </location>
</feature>
<feature type="region of interest" description="Disordered" evidence="11">
    <location>
        <begin position="1"/>
        <end position="63"/>
    </location>
</feature>
<dbReference type="InterPro" id="IPR004358">
    <property type="entry name" value="Sig_transdc_His_kin-like_C"/>
</dbReference>
<feature type="domain" description="HAMP" evidence="14">
    <location>
        <begin position="261"/>
        <end position="314"/>
    </location>
</feature>
<evidence type="ECO:0000256" key="12">
    <source>
        <dbReference type="SAM" id="Phobius"/>
    </source>
</evidence>
<dbReference type="PROSITE" id="PS50109">
    <property type="entry name" value="HIS_KIN"/>
    <property type="match status" value="1"/>
</dbReference>
<dbReference type="Pfam" id="PF00672">
    <property type="entry name" value="HAMP"/>
    <property type="match status" value="1"/>
</dbReference>
<feature type="compositionally biased region" description="Pro residues" evidence="11">
    <location>
        <begin position="14"/>
        <end position="24"/>
    </location>
</feature>
<dbReference type="PANTHER" id="PTHR45436:SF5">
    <property type="entry name" value="SENSOR HISTIDINE KINASE TRCS"/>
    <property type="match status" value="1"/>
</dbReference>
<dbReference type="SUPFAM" id="SSF55874">
    <property type="entry name" value="ATPase domain of HSP90 chaperone/DNA topoisomerase II/histidine kinase"/>
    <property type="match status" value="1"/>
</dbReference>
<feature type="compositionally biased region" description="Low complexity" evidence="11">
    <location>
        <begin position="25"/>
        <end position="38"/>
    </location>
</feature>
<evidence type="ECO:0000259" key="14">
    <source>
        <dbReference type="PROSITE" id="PS50885"/>
    </source>
</evidence>
<dbReference type="InterPro" id="IPR003594">
    <property type="entry name" value="HATPase_dom"/>
</dbReference>
<dbReference type="SMART" id="SM00388">
    <property type="entry name" value="HisKA"/>
    <property type="match status" value="1"/>
</dbReference>
<dbReference type="InterPro" id="IPR036097">
    <property type="entry name" value="HisK_dim/P_sf"/>
</dbReference>
<feature type="transmembrane region" description="Helical" evidence="12">
    <location>
        <begin position="241"/>
        <end position="260"/>
    </location>
</feature>
<dbReference type="RefSeq" id="WP_353708484.1">
    <property type="nucleotide sequence ID" value="NZ_CP159290.1"/>
</dbReference>
<comment type="subcellular location">
    <subcellularLocation>
        <location evidence="2">Cell membrane</location>
    </subcellularLocation>
</comment>
<dbReference type="SUPFAM" id="SSF158472">
    <property type="entry name" value="HAMP domain-like"/>
    <property type="match status" value="1"/>
</dbReference>
<evidence type="ECO:0000256" key="6">
    <source>
        <dbReference type="ARBA" id="ARBA00022692"/>
    </source>
</evidence>
<evidence type="ECO:0000256" key="3">
    <source>
        <dbReference type="ARBA" id="ARBA00012438"/>
    </source>
</evidence>
<keyword evidence="4" id="KW-0597">Phosphoprotein</keyword>
<evidence type="ECO:0000256" key="7">
    <source>
        <dbReference type="ARBA" id="ARBA00022777"/>
    </source>
</evidence>
<evidence type="ECO:0000313" key="15">
    <source>
        <dbReference type="EMBL" id="XCH30615.1"/>
    </source>
</evidence>
<dbReference type="CDD" id="cd00082">
    <property type="entry name" value="HisKA"/>
    <property type="match status" value="1"/>
</dbReference>
<dbReference type="SMART" id="SM00387">
    <property type="entry name" value="HATPase_c"/>
    <property type="match status" value="1"/>
</dbReference>
<dbReference type="PANTHER" id="PTHR45436">
    <property type="entry name" value="SENSOR HISTIDINE KINASE YKOH"/>
    <property type="match status" value="1"/>
</dbReference>